<feature type="region of interest" description="Disordered" evidence="1">
    <location>
        <begin position="90"/>
        <end position="125"/>
    </location>
</feature>
<dbReference type="Proteomes" id="UP000217083">
    <property type="component" value="Unassembled WGS sequence"/>
</dbReference>
<dbReference type="EMBL" id="NPIA01000008">
    <property type="protein sequence ID" value="OZM56186.1"/>
    <property type="molecule type" value="Genomic_DNA"/>
</dbReference>
<reference evidence="3 4" key="2">
    <citation type="submission" date="2017-09" db="EMBL/GenBank/DDBJ databases">
        <title>Bacillus patelloidae sp. nov., isolated from the intestinal tract of a marine limpet.</title>
        <authorList>
            <person name="Liu R."/>
            <person name="Dong C."/>
            <person name="Shao Z."/>
        </authorList>
    </citation>
    <scope>NUCLEOTIDE SEQUENCE [LARGE SCALE GENOMIC DNA]</scope>
    <source>
        <strain evidence="3 4">SA5d-4</strain>
    </source>
</reference>
<evidence type="ECO:0000256" key="2">
    <source>
        <dbReference type="SAM" id="Phobius"/>
    </source>
</evidence>
<dbReference type="RefSeq" id="WP_094926139.1">
    <property type="nucleotide sequence ID" value="NZ_NPIA01000008.1"/>
</dbReference>
<keyword evidence="2" id="KW-0472">Membrane</keyword>
<organism evidence="3 4">
    <name type="scientific">Lottiidibacillus patelloidae</name>
    <dbReference type="NCBI Taxonomy" id="2670334"/>
    <lineage>
        <taxon>Bacteria</taxon>
        <taxon>Bacillati</taxon>
        <taxon>Bacillota</taxon>
        <taxon>Bacilli</taxon>
        <taxon>Bacillales</taxon>
        <taxon>Bacillaceae</taxon>
        <taxon>Lottiidibacillus</taxon>
    </lineage>
</organism>
<dbReference type="AlphaFoldDB" id="A0A263BSM4"/>
<evidence type="ECO:0000313" key="4">
    <source>
        <dbReference type="Proteomes" id="UP000217083"/>
    </source>
</evidence>
<comment type="caution">
    <text evidence="3">The sequence shown here is derived from an EMBL/GenBank/DDBJ whole genome shotgun (WGS) entry which is preliminary data.</text>
</comment>
<evidence type="ECO:0000256" key="1">
    <source>
        <dbReference type="SAM" id="MobiDB-lite"/>
    </source>
</evidence>
<evidence type="ECO:0000313" key="3">
    <source>
        <dbReference type="EMBL" id="OZM56186.1"/>
    </source>
</evidence>
<gene>
    <name evidence="3" type="ORF">CIB95_13880</name>
</gene>
<name>A0A263BSM4_9BACI</name>
<keyword evidence="4" id="KW-1185">Reference proteome</keyword>
<sequence length="371" mass="43048">MFEDKRLEKKLLHLKQEYNNIDTTSDSEKILYHILNERDQPKKKPVKKYPFTYIASLAAVLLIGVFVGLSSLLGQGGSKSNEVNESLALDASPESAGEESYDGHSSGGTNDEQEESDGADQDKGMSKEEFIKKQEEEQTKYEEENKAFYEVFQDQLNSLYDKASNYLSMPKDKLHDIYSMDVAKQIIVENYRHSQEENKFEITKEKLNSFIGNTKYIYGNDVFGKMEYEILDIYDAYKDSGYDDEVLRGLEPFQVMALWLYTSVNGDDDMQWHLLVKTGNHHYPSRETYLEESTPPSEEMKQQRRDFIESIYMMEQIVFTAESNIRDNEETDTADIIMHRSENFADRESMIGFALTKNDKGIWKVNFMPMQ</sequence>
<keyword evidence="2" id="KW-0812">Transmembrane</keyword>
<keyword evidence="2" id="KW-1133">Transmembrane helix</keyword>
<reference evidence="4" key="1">
    <citation type="submission" date="2017-08" db="EMBL/GenBank/DDBJ databases">
        <authorList>
            <person name="Huang Z."/>
        </authorList>
    </citation>
    <scope>NUCLEOTIDE SEQUENCE [LARGE SCALE GENOMIC DNA]</scope>
    <source>
        <strain evidence="4">SA5d-4</strain>
    </source>
</reference>
<protein>
    <submittedName>
        <fullName evidence="3">Uncharacterized protein</fullName>
    </submittedName>
</protein>
<proteinExistence type="predicted"/>
<accession>A0A263BSM4</accession>
<feature type="transmembrane region" description="Helical" evidence="2">
    <location>
        <begin position="51"/>
        <end position="73"/>
    </location>
</feature>